<dbReference type="RefSeq" id="WP_183673524.1">
    <property type="nucleotide sequence ID" value="NZ_CBCRYX010000002.1"/>
</dbReference>
<gene>
    <name evidence="1" type="ORF">HNQ45_000729</name>
</gene>
<evidence type="ECO:0000313" key="1">
    <source>
        <dbReference type="EMBL" id="MBB5175854.1"/>
    </source>
</evidence>
<accession>A0A9Q2HF45</accession>
<proteinExistence type="predicted"/>
<comment type="caution">
    <text evidence="1">The sequence shown here is derived from an EMBL/GenBank/DDBJ whole genome shotgun (WGS) entry which is preliminary data.</text>
</comment>
<dbReference type="Pfam" id="PF19785">
    <property type="entry name" value="UPF0738"/>
    <property type="match status" value="1"/>
</dbReference>
<reference evidence="1 2" key="1">
    <citation type="submission" date="2020-08" db="EMBL/GenBank/DDBJ databases">
        <title>Genomic Encyclopedia of Type Strains, Phase IV (KMG-IV): sequencing the most valuable type-strain genomes for metagenomic binning, comparative biology and taxonomic classification.</title>
        <authorList>
            <person name="Goeker M."/>
        </authorList>
    </citation>
    <scope>NUCLEOTIDE SEQUENCE [LARGE SCALE GENOMIC DNA]</scope>
    <source>
        <strain evidence="1 2">DSM 19163</strain>
    </source>
</reference>
<dbReference type="Proteomes" id="UP000579136">
    <property type="component" value="Unassembled WGS sequence"/>
</dbReference>
<sequence>MDIYVNEIKFENDELKCYVEEDFSDKTLVSMGQMIVDSDNFTIIYILDDGEEFIRTHFVTETWEMLERYRDSKIVLNDQVELEDFYTHLEELLENIEGNNNYGKEFEGKIVETFTI</sequence>
<evidence type="ECO:0000313" key="2">
    <source>
        <dbReference type="Proteomes" id="UP000579136"/>
    </source>
</evidence>
<dbReference type="EMBL" id="JACHHF010000003">
    <property type="protein sequence ID" value="MBB5175854.1"/>
    <property type="molecule type" value="Genomic_DNA"/>
</dbReference>
<organism evidence="1 2">
    <name type="scientific">Nosocomiicoccus ampullae</name>
    <dbReference type="NCBI Taxonomy" id="489910"/>
    <lineage>
        <taxon>Bacteria</taxon>
        <taxon>Bacillati</taxon>
        <taxon>Bacillota</taxon>
        <taxon>Bacilli</taxon>
        <taxon>Bacillales</taxon>
        <taxon>Staphylococcaceae</taxon>
        <taxon>Nosocomiicoccus</taxon>
    </lineage>
</organism>
<protein>
    <submittedName>
        <fullName evidence="1">Uncharacterized protein</fullName>
    </submittedName>
</protein>
<dbReference type="InterPro" id="IPR020908">
    <property type="entry name" value="UPF0738"/>
</dbReference>
<name>A0A9Q2HF45_9STAP</name>
<keyword evidence="2" id="KW-1185">Reference proteome</keyword>
<dbReference type="AlphaFoldDB" id="A0A9Q2HF45"/>